<name>A0A8T0FJP4_ARGBR</name>
<keyword evidence="2" id="KW-1185">Reference proteome</keyword>
<reference evidence="1" key="2">
    <citation type="submission" date="2020-06" db="EMBL/GenBank/DDBJ databases">
        <authorList>
            <person name="Sheffer M."/>
        </authorList>
    </citation>
    <scope>NUCLEOTIDE SEQUENCE</scope>
</reference>
<gene>
    <name evidence="1" type="ORF">HNY73_006121</name>
</gene>
<protein>
    <submittedName>
        <fullName evidence="1">Uncharacterized protein</fullName>
    </submittedName>
</protein>
<dbReference type="EMBL" id="JABXBU010000011">
    <property type="protein sequence ID" value="KAF8791221.1"/>
    <property type="molecule type" value="Genomic_DNA"/>
</dbReference>
<evidence type="ECO:0000313" key="2">
    <source>
        <dbReference type="Proteomes" id="UP000807504"/>
    </source>
</evidence>
<proteinExistence type="predicted"/>
<comment type="caution">
    <text evidence="1">The sequence shown here is derived from an EMBL/GenBank/DDBJ whole genome shotgun (WGS) entry which is preliminary data.</text>
</comment>
<reference evidence="1" key="1">
    <citation type="journal article" date="2020" name="bioRxiv">
        <title>Chromosome-level reference genome of the European wasp spider Argiope bruennichi: a resource for studies on range expansion and evolutionary adaptation.</title>
        <authorList>
            <person name="Sheffer M.M."/>
            <person name="Hoppe A."/>
            <person name="Krehenwinkel H."/>
            <person name="Uhl G."/>
            <person name="Kuss A.W."/>
            <person name="Jensen L."/>
            <person name="Jensen C."/>
            <person name="Gillespie R.G."/>
            <person name="Hoff K.J."/>
            <person name="Prost S."/>
        </authorList>
    </citation>
    <scope>NUCLEOTIDE SEQUENCE</scope>
</reference>
<sequence length="148" mass="17447">MTTYERELFYLPLPPKDEHGFYMSVAVLAFPFDNNGNVDSFSACCGPFIDIFEMTPGWIDYFKEHYIRRRRITHLLLSFHRNKKEMLQYLKDNLPGIIIGDFDKGIPYGPMRIIHSQTSGSLYDKAVKALMWLRELFSEIRELFSLPR</sequence>
<organism evidence="1 2">
    <name type="scientific">Argiope bruennichi</name>
    <name type="common">Wasp spider</name>
    <name type="synonym">Aranea bruennichi</name>
    <dbReference type="NCBI Taxonomy" id="94029"/>
    <lineage>
        <taxon>Eukaryota</taxon>
        <taxon>Metazoa</taxon>
        <taxon>Ecdysozoa</taxon>
        <taxon>Arthropoda</taxon>
        <taxon>Chelicerata</taxon>
        <taxon>Arachnida</taxon>
        <taxon>Araneae</taxon>
        <taxon>Araneomorphae</taxon>
        <taxon>Entelegynae</taxon>
        <taxon>Araneoidea</taxon>
        <taxon>Araneidae</taxon>
        <taxon>Argiope</taxon>
    </lineage>
</organism>
<accession>A0A8T0FJP4</accession>
<dbReference type="AlphaFoldDB" id="A0A8T0FJP4"/>
<evidence type="ECO:0000313" key="1">
    <source>
        <dbReference type="EMBL" id="KAF8791221.1"/>
    </source>
</evidence>
<dbReference type="Proteomes" id="UP000807504">
    <property type="component" value="Unassembled WGS sequence"/>
</dbReference>